<organism evidence="1 2">
    <name type="scientific">Opisthorchis viverrini</name>
    <name type="common">Southeast Asian liver fluke</name>
    <dbReference type="NCBI Taxonomy" id="6198"/>
    <lineage>
        <taxon>Eukaryota</taxon>
        <taxon>Metazoa</taxon>
        <taxon>Spiralia</taxon>
        <taxon>Lophotrochozoa</taxon>
        <taxon>Platyhelminthes</taxon>
        <taxon>Trematoda</taxon>
        <taxon>Digenea</taxon>
        <taxon>Opisthorchiida</taxon>
        <taxon>Opisthorchiata</taxon>
        <taxon>Opisthorchiidae</taxon>
        <taxon>Opisthorchis</taxon>
    </lineage>
</organism>
<name>A0A074ZSB3_OPIVI</name>
<reference evidence="1 2" key="1">
    <citation type="submission" date="2013-11" db="EMBL/GenBank/DDBJ databases">
        <title>Opisthorchis viverrini - life in the bile duct.</title>
        <authorList>
            <person name="Young N.D."/>
            <person name="Nagarajan N."/>
            <person name="Lin S.J."/>
            <person name="Korhonen P.K."/>
            <person name="Jex A.R."/>
            <person name="Hall R.S."/>
            <person name="Safavi-Hemami H."/>
            <person name="Kaewkong W."/>
            <person name="Bertrand D."/>
            <person name="Gao S."/>
            <person name="Seet Q."/>
            <person name="Wongkham S."/>
            <person name="Teh B.T."/>
            <person name="Wongkham C."/>
            <person name="Intapan P.M."/>
            <person name="Maleewong W."/>
            <person name="Yang X."/>
            <person name="Hu M."/>
            <person name="Wang Z."/>
            <person name="Hofmann A."/>
            <person name="Sternberg P.W."/>
            <person name="Tan P."/>
            <person name="Wang J."/>
            <person name="Gasser R.B."/>
        </authorList>
    </citation>
    <scope>NUCLEOTIDE SEQUENCE [LARGE SCALE GENOMIC DNA]</scope>
</reference>
<dbReference type="AlphaFoldDB" id="A0A074ZSB3"/>
<dbReference type="Proteomes" id="UP000054324">
    <property type="component" value="Unassembled WGS sequence"/>
</dbReference>
<evidence type="ECO:0000313" key="2">
    <source>
        <dbReference type="Proteomes" id="UP000054324"/>
    </source>
</evidence>
<accession>A0A074ZSB3</accession>
<dbReference type="KEGG" id="ovi:T265_03410"/>
<dbReference type="RefSeq" id="XP_009166158.1">
    <property type="nucleotide sequence ID" value="XM_009167894.1"/>
</dbReference>
<gene>
    <name evidence="1" type="ORF">T265_03410</name>
</gene>
<keyword evidence="2" id="KW-1185">Reference proteome</keyword>
<dbReference type="EMBL" id="KL596667">
    <property type="protein sequence ID" value="KER30031.1"/>
    <property type="molecule type" value="Genomic_DNA"/>
</dbReference>
<evidence type="ECO:0000313" key="1">
    <source>
        <dbReference type="EMBL" id="KER30031.1"/>
    </source>
</evidence>
<proteinExistence type="predicted"/>
<dbReference type="GeneID" id="20317597"/>
<protein>
    <submittedName>
        <fullName evidence="1">Uncharacterized protein</fullName>
    </submittedName>
</protein>
<sequence length="98" mass="10991">MDPSRCATTTKAEIISGWVNSEQLCTVPGAALYADYPRLSIMRLSRDPTVKLLLKYSILVGLKVFRNLLQYVFSLVSPTKPSHRQVVYGSQHSSTEFL</sequence>
<dbReference type="CTD" id="20317597"/>